<feature type="non-terminal residue" evidence="2">
    <location>
        <position position="1"/>
    </location>
</feature>
<protein>
    <recommendedName>
        <fullName evidence="1">Response regulatory domain-containing protein</fullName>
    </recommendedName>
</protein>
<proteinExistence type="predicted"/>
<dbReference type="Gene3D" id="3.40.50.2300">
    <property type="match status" value="1"/>
</dbReference>
<dbReference type="GO" id="GO:0000160">
    <property type="term" value="P:phosphorelay signal transduction system"/>
    <property type="evidence" value="ECO:0007669"/>
    <property type="project" value="InterPro"/>
</dbReference>
<dbReference type="Pfam" id="PF00072">
    <property type="entry name" value="Response_reg"/>
    <property type="match status" value="1"/>
</dbReference>
<accession>A0A0F9ARF9</accession>
<evidence type="ECO:0000259" key="1">
    <source>
        <dbReference type="PROSITE" id="PS50110"/>
    </source>
</evidence>
<dbReference type="InterPro" id="IPR011006">
    <property type="entry name" value="CheY-like_superfamily"/>
</dbReference>
<sequence length="116" mass="12938">IKWPIIRFGDGSGILDFFAAAREGKCLANRRYVLLLSLSMHNFDCLEVLRALKEDPDFKDIPTMVLTIATDSKITSECLKLGCNAILSKPLERKIFFQALDNIGAGQSLAEIDTFE</sequence>
<dbReference type="SUPFAM" id="SSF52172">
    <property type="entry name" value="CheY-like"/>
    <property type="match status" value="1"/>
</dbReference>
<feature type="domain" description="Response regulatory" evidence="1">
    <location>
        <begin position="1"/>
        <end position="104"/>
    </location>
</feature>
<dbReference type="InterPro" id="IPR001789">
    <property type="entry name" value="Sig_transdc_resp-reg_receiver"/>
</dbReference>
<reference evidence="2" key="1">
    <citation type="journal article" date="2015" name="Nature">
        <title>Complex archaea that bridge the gap between prokaryotes and eukaryotes.</title>
        <authorList>
            <person name="Spang A."/>
            <person name="Saw J.H."/>
            <person name="Jorgensen S.L."/>
            <person name="Zaremba-Niedzwiedzka K."/>
            <person name="Martijn J."/>
            <person name="Lind A.E."/>
            <person name="van Eijk R."/>
            <person name="Schleper C."/>
            <person name="Guy L."/>
            <person name="Ettema T.J."/>
        </authorList>
    </citation>
    <scope>NUCLEOTIDE SEQUENCE</scope>
</reference>
<organism evidence="2">
    <name type="scientific">marine sediment metagenome</name>
    <dbReference type="NCBI Taxonomy" id="412755"/>
    <lineage>
        <taxon>unclassified sequences</taxon>
        <taxon>metagenomes</taxon>
        <taxon>ecological metagenomes</taxon>
    </lineage>
</organism>
<name>A0A0F9ARF9_9ZZZZ</name>
<dbReference type="EMBL" id="LAZR01053308">
    <property type="protein sequence ID" value="KKK81034.1"/>
    <property type="molecule type" value="Genomic_DNA"/>
</dbReference>
<dbReference type="AlphaFoldDB" id="A0A0F9ARF9"/>
<gene>
    <name evidence="2" type="ORF">LCGC14_2817520</name>
</gene>
<comment type="caution">
    <text evidence="2">The sequence shown here is derived from an EMBL/GenBank/DDBJ whole genome shotgun (WGS) entry which is preliminary data.</text>
</comment>
<dbReference type="PROSITE" id="PS50110">
    <property type="entry name" value="RESPONSE_REGULATORY"/>
    <property type="match status" value="1"/>
</dbReference>
<evidence type="ECO:0000313" key="2">
    <source>
        <dbReference type="EMBL" id="KKK81034.1"/>
    </source>
</evidence>